<dbReference type="GO" id="GO:0003677">
    <property type="term" value="F:DNA binding"/>
    <property type="evidence" value="ECO:0007669"/>
    <property type="project" value="InterPro"/>
</dbReference>
<keyword evidence="2 5" id="KW-0227">DNA damage</keyword>
<keyword evidence="4 5" id="KW-0234">DNA repair</keyword>
<reference evidence="6 7" key="1">
    <citation type="submission" date="2017-09" db="EMBL/GenBank/DDBJ databases">
        <title>Depth-based differentiation of microbial function through sediment-hosted aquifers and enrichment of novel symbionts in the deep terrestrial subsurface.</title>
        <authorList>
            <person name="Probst A.J."/>
            <person name="Ladd B."/>
            <person name="Jarett J.K."/>
            <person name="Geller-Mcgrath D.E."/>
            <person name="Sieber C.M."/>
            <person name="Emerson J.B."/>
            <person name="Anantharaman K."/>
            <person name="Thomas B.C."/>
            <person name="Malmstrom R."/>
            <person name="Stieglmeier M."/>
            <person name="Klingl A."/>
            <person name="Woyke T."/>
            <person name="Ryan C.M."/>
            <person name="Banfield J.F."/>
        </authorList>
    </citation>
    <scope>NUCLEOTIDE SEQUENCE [LARGE SCALE GENOMIC DNA]</scope>
    <source>
        <strain evidence="6">CG23_combo_of_CG06-09_8_20_14_all_37_13</strain>
    </source>
</reference>
<dbReference type="PANTHER" id="PTHR10429:SF0">
    <property type="entry name" value="DNA-3-METHYLADENINE GLYCOSYLASE"/>
    <property type="match status" value="1"/>
</dbReference>
<dbReference type="NCBIfam" id="TIGR00567">
    <property type="entry name" value="3mg"/>
    <property type="match status" value="1"/>
</dbReference>
<dbReference type="InterPro" id="IPR003180">
    <property type="entry name" value="MPG"/>
</dbReference>
<dbReference type="AlphaFoldDB" id="A0A2G9YF75"/>
<dbReference type="EMBL" id="PCRH01000007">
    <property type="protein sequence ID" value="PIP17363.1"/>
    <property type="molecule type" value="Genomic_DNA"/>
</dbReference>
<dbReference type="FunFam" id="3.10.300.10:FF:000001">
    <property type="entry name" value="Putative 3-methyladenine DNA glycosylase"/>
    <property type="match status" value="1"/>
</dbReference>
<dbReference type="PANTHER" id="PTHR10429">
    <property type="entry name" value="DNA-3-METHYLADENINE GLYCOSYLASE"/>
    <property type="match status" value="1"/>
</dbReference>
<proteinExistence type="inferred from homology"/>
<dbReference type="InterPro" id="IPR036995">
    <property type="entry name" value="MPG_sf"/>
</dbReference>
<dbReference type="InterPro" id="IPR011034">
    <property type="entry name" value="Formyl_transferase-like_C_sf"/>
</dbReference>
<evidence type="ECO:0000256" key="5">
    <source>
        <dbReference type="HAMAP-Rule" id="MF_00527"/>
    </source>
</evidence>
<dbReference type="GO" id="GO:0003905">
    <property type="term" value="F:alkylbase DNA N-glycosylase activity"/>
    <property type="evidence" value="ECO:0007669"/>
    <property type="project" value="InterPro"/>
</dbReference>
<dbReference type="GO" id="GO:0006284">
    <property type="term" value="P:base-excision repair"/>
    <property type="evidence" value="ECO:0007669"/>
    <property type="project" value="InterPro"/>
</dbReference>
<accession>A0A2G9YF75</accession>
<dbReference type="EC" id="3.2.2.-" evidence="5"/>
<evidence type="ECO:0000256" key="3">
    <source>
        <dbReference type="ARBA" id="ARBA00022801"/>
    </source>
</evidence>
<evidence type="ECO:0000313" key="7">
    <source>
        <dbReference type="Proteomes" id="UP000231480"/>
    </source>
</evidence>
<dbReference type="CDD" id="cd00540">
    <property type="entry name" value="AAG"/>
    <property type="match status" value="1"/>
</dbReference>
<gene>
    <name evidence="6" type="ORF">COX44_00270</name>
</gene>
<comment type="similarity">
    <text evidence="1 5">Belongs to the DNA glycosylase MPG family.</text>
</comment>
<evidence type="ECO:0000256" key="4">
    <source>
        <dbReference type="ARBA" id="ARBA00023204"/>
    </source>
</evidence>
<keyword evidence="3 5" id="KW-0378">Hydrolase</keyword>
<evidence type="ECO:0000256" key="1">
    <source>
        <dbReference type="ARBA" id="ARBA00009232"/>
    </source>
</evidence>
<comment type="caution">
    <text evidence="6">The sequence shown here is derived from an EMBL/GenBank/DDBJ whole genome shotgun (WGS) entry which is preliminary data.</text>
</comment>
<dbReference type="Pfam" id="PF02245">
    <property type="entry name" value="Pur_DNA_glyco"/>
    <property type="match status" value="1"/>
</dbReference>
<organism evidence="6 7">
    <name type="scientific">Candidatus Portnoybacteria bacterium CG23_combo_of_CG06-09_8_20_14_all_37_13</name>
    <dbReference type="NCBI Taxonomy" id="1974819"/>
    <lineage>
        <taxon>Bacteria</taxon>
        <taxon>Candidatus Portnoyibacteriota</taxon>
    </lineage>
</organism>
<dbReference type="Proteomes" id="UP000231480">
    <property type="component" value="Unassembled WGS sequence"/>
</dbReference>
<sequence>MKDLKQLQRFLSFPYEYPILSKSELENILDRTSKETKILWGIPNREYYLRPAEEVAKDMIGCLLLNVVQIDNDKMSLYGGRIVEAEAYLGEVDPACHASRGITQITQIFYREGGIAYVFHAYGIYHCLNVITGSAGFAGCVLIRAIEPTFGLEEMAKRRKVSLYKPQNLCSGPGRLCQALAIDSKHNGWNLRNSPLLILVPEFKEISISQGPRIGISKAADLPLRFWAKDSMWISRR</sequence>
<dbReference type="Gene3D" id="3.10.300.10">
    <property type="entry name" value="Methylpurine-DNA glycosylase (MPG)"/>
    <property type="match status" value="1"/>
</dbReference>
<dbReference type="HAMAP" id="MF_00527">
    <property type="entry name" value="3MGH"/>
    <property type="match status" value="1"/>
</dbReference>
<dbReference type="SUPFAM" id="SSF50486">
    <property type="entry name" value="FMT C-terminal domain-like"/>
    <property type="match status" value="1"/>
</dbReference>
<protein>
    <recommendedName>
        <fullName evidence="5">Putative 3-methyladenine DNA glycosylase</fullName>
        <ecNumber evidence="5">3.2.2.-</ecNumber>
    </recommendedName>
</protein>
<evidence type="ECO:0000256" key="2">
    <source>
        <dbReference type="ARBA" id="ARBA00022763"/>
    </source>
</evidence>
<evidence type="ECO:0000313" key="6">
    <source>
        <dbReference type="EMBL" id="PIP17363.1"/>
    </source>
</evidence>
<name>A0A2G9YF75_9BACT</name>